<feature type="domain" description="J" evidence="3">
    <location>
        <begin position="189"/>
        <end position="253"/>
    </location>
</feature>
<evidence type="ECO:0000313" key="4">
    <source>
        <dbReference type="EMBL" id="RFA39496.1"/>
    </source>
</evidence>
<dbReference type="Gene3D" id="1.10.3680.10">
    <property type="entry name" value="TerB-like"/>
    <property type="match status" value="1"/>
</dbReference>
<dbReference type="SMART" id="SM00271">
    <property type="entry name" value="DnaJ"/>
    <property type="match status" value="1"/>
</dbReference>
<reference evidence="5" key="1">
    <citation type="submission" date="2017-05" db="EMBL/GenBank/DDBJ databases">
        <authorList>
            <person name="Sharma S."/>
            <person name="Sidhu C."/>
            <person name="Pinnaka A.K."/>
        </authorList>
    </citation>
    <scope>NUCLEOTIDE SEQUENCE [LARGE SCALE GENOMIC DNA]</scope>
    <source>
        <strain evidence="5">AK93</strain>
    </source>
</reference>
<dbReference type="SUPFAM" id="SSF158682">
    <property type="entry name" value="TerB-like"/>
    <property type="match status" value="1"/>
</dbReference>
<dbReference type="PANTHER" id="PTHR24074">
    <property type="entry name" value="CO-CHAPERONE PROTEIN DJLA"/>
    <property type="match status" value="1"/>
</dbReference>
<comment type="caution">
    <text evidence="4">The sequence shown here is derived from an EMBL/GenBank/DDBJ whole genome shotgun (WGS) entry which is preliminary data.</text>
</comment>
<dbReference type="CDD" id="cd06257">
    <property type="entry name" value="DnaJ"/>
    <property type="match status" value="1"/>
</dbReference>
<dbReference type="NCBIfam" id="NF006948">
    <property type="entry name" value="PRK09430.1"/>
    <property type="match status" value="1"/>
</dbReference>
<dbReference type="SUPFAM" id="SSF46565">
    <property type="entry name" value="Chaperone J-domain"/>
    <property type="match status" value="1"/>
</dbReference>
<dbReference type="AlphaFoldDB" id="A0A3E0X4N0"/>
<evidence type="ECO:0000256" key="1">
    <source>
        <dbReference type="ARBA" id="ARBA00023186"/>
    </source>
</evidence>
<dbReference type="InterPro" id="IPR007791">
    <property type="entry name" value="DjlA_N"/>
</dbReference>
<keyword evidence="2" id="KW-0812">Transmembrane</keyword>
<gene>
    <name evidence="4" type="ORF">CAL65_01580</name>
</gene>
<dbReference type="InterPro" id="IPR050817">
    <property type="entry name" value="DjlA_DnaK_co-chaperone"/>
</dbReference>
<keyword evidence="2" id="KW-0472">Membrane</keyword>
<evidence type="ECO:0000259" key="3">
    <source>
        <dbReference type="PROSITE" id="PS50076"/>
    </source>
</evidence>
<dbReference type="Proteomes" id="UP000256763">
    <property type="component" value="Unassembled WGS sequence"/>
</dbReference>
<dbReference type="PRINTS" id="PR00625">
    <property type="entry name" value="JDOMAIN"/>
</dbReference>
<evidence type="ECO:0000256" key="2">
    <source>
        <dbReference type="SAM" id="Phobius"/>
    </source>
</evidence>
<keyword evidence="2" id="KW-1133">Transmembrane helix</keyword>
<feature type="transmembrane region" description="Helical" evidence="2">
    <location>
        <begin position="6"/>
        <end position="26"/>
    </location>
</feature>
<dbReference type="EMBL" id="NFZW01000001">
    <property type="protein sequence ID" value="RFA39496.1"/>
    <property type="molecule type" value="Genomic_DNA"/>
</dbReference>
<keyword evidence="1" id="KW-0143">Chaperone</keyword>
<dbReference type="Pfam" id="PF00226">
    <property type="entry name" value="DnaJ"/>
    <property type="match status" value="1"/>
</dbReference>
<dbReference type="PROSITE" id="PS50076">
    <property type="entry name" value="DNAJ_2"/>
    <property type="match status" value="1"/>
</dbReference>
<dbReference type="CDD" id="cd07316">
    <property type="entry name" value="terB_like_DjlA"/>
    <property type="match status" value="1"/>
</dbReference>
<dbReference type="Pfam" id="PF05099">
    <property type="entry name" value="TerB"/>
    <property type="match status" value="1"/>
</dbReference>
<sequence>MLAAIVGWLVAGLWGAIIGLVFGTAFDYARLLWRFGDYSWRSAERSLRERRYLIGLFAVMGQLAKVDGRVSEYEVAAARAIMSELGLSEDERRRAVNLFTWGKRPGLPLRTLVVYTRRSCADGADRERFLNLQVRVALANGSPAPEQVKVLKRICRGLGINPVRLDQLLRRQRGGQDAPRKVIRQTLQKAYDLLGIPETATDQEVKRAYRRCVSRHHPDRMVAQGLSDSEVQAAARRTHEIREAYNEIRRVRNL</sequence>
<dbReference type="InterPro" id="IPR029024">
    <property type="entry name" value="TerB-like"/>
</dbReference>
<dbReference type="InterPro" id="IPR001623">
    <property type="entry name" value="DnaJ_domain"/>
</dbReference>
<name>A0A3E0X4N0_9GAMM</name>
<dbReference type="Gene3D" id="1.10.287.110">
    <property type="entry name" value="DnaJ domain"/>
    <property type="match status" value="1"/>
</dbReference>
<proteinExistence type="predicted"/>
<dbReference type="InterPro" id="IPR036869">
    <property type="entry name" value="J_dom_sf"/>
</dbReference>
<protein>
    <submittedName>
        <fullName evidence="4">Molecular chaperone DjlA</fullName>
    </submittedName>
</protein>
<keyword evidence="5" id="KW-1185">Reference proteome</keyword>
<accession>A0A3E0X4N0</accession>
<evidence type="ECO:0000313" key="5">
    <source>
        <dbReference type="Proteomes" id="UP000256763"/>
    </source>
</evidence>
<organism evidence="4 5">
    <name type="scientific">Alkalilimnicola ehrlichii</name>
    <dbReference type="NCBI Taxonomy" id="351052"/>
    <lineage>
        <taxon>Bacteria</taxon>
        <taxon>Pseudomonadati</taxon>
        <taxon>Pseudomonadota</taxon>
        <taxon>Gammaproteobacteria</taxon>
        <taxon>Chromatiales</taxon>
        <taxon>Ectothiorhodospiraceae</taxon>
        <taxon>Alkalilimnicola</taxon>
    </lineage>
</organism>